<dbReference type="InterPro" id="IPR051922">
    <property type="entry name" value="Bact_Sporulation_Assoc"/>
</dbReference>
<dbReference type="InterPro" id="IPR007253">
    <property type="entry name" value="Cell_wall-bd_2"/>
</dbReference>
<evidence type="ECO:0000313" key="3">
    <source>
        <dbReference type="EMBL" id="CDS84190.1"/>
    </source>
</evidence>
<evidence type="ECO:0000256" key="1">
    <source>
        <dbReference type="SAM" id="SignalP"/>
    </source>
</evidence>
<sequence>MKKFTSKKVTRFVALFLISILVMSTIPVSADNSNTLNQIKKAEYSETYKQYLNDAKNGRTEKYNGIIPNPYQLEGTQIQSKGRTVPTSYDPRKLGLMTSIKNQEDLGICWDFAAMATLESFLKLNNYGDYDLSEEHLRWWASDGEYGWSVNDMNGALNYEAMGYLTSWSGPKLEKDIPYNGRVSKAQGAKKPTNMNTAPTVFNVTDAVCVSNDINSTKNAILQYGAVTSGYYEDIKYQSDDQNSYYCPTKSFNTNHAISIVGWDDNYSKDNFNANIRPSKNGAWLIKNSWGDYNSEGGYFWISYEDKTLMSDIDNFSIKGGKKPNDDEKMYQHDYASIVPLISKKITAANVFDFNRGDETLKSVMFLTESIGAKYEVYYAPVVNGIPQENNMKKLKEGTAQYSGYITVPIDSFDIPEGKGAIVVSIEGKNGESTIGSESNVPGYDTFKAKANLGESYIIDNTGKFFDINRDSNFYPCNFTIKAVTEKSSGESIPNESLIGSDRYETAIKVSQNGFNSSENVVLVNGSSIVDALAATPFTSAINSPILLTQKEALNSKTKAEIQRLGAKKVYLIGGENSISKEIEQQLKSLNISIERISGSDRYKTSLLLAQKLNGIKNVSQIAVVNGVKGLADAISVGAAAAENNIPIILANEKSELQGADEFLNSLNIEKSYIIGGTASLSNNLESKLKNPTRLSGSSRDETNSKIIDNFYKKDTLKNAFVVKNGIKNQNDLIDGLAVGPLGAKTGSPVILVGDKLADSQKEVLKNKTLEKVTQVGGGANKNAFKELVKLKSAK</sequence>
<gene>
    <name evidence="4" type="primary">cwp</name>
    <name evidence="5" type="ORF">BN1095_470071</name>
    <name evidence="4" type="ORF">BN1096_620094</name>
    <name evidence="3" type="ORF">BN1097_250094</name>
</gene>
<name>A0A069AA74_CLODI</name>
<dbReference type="EMBL" id="LK932516">
    <property type="protein sequence ID" value="CDS87548.1"/>
    <property type="molecule type" value="Genomic_DNA"/>
</dbReference>
<dbReference type="FunFam" id="3.40.50.12090:FF:000001">
    <property type="entry name" value="Cell surface protein"/>
    <property type="match status" value="1"/>
</dbReference>
<dbReference type="SUPFAM" id="SSF54001">
    <property type="entry name" value="Cysteine proteinases"/>
    <property type="match status" value="1"/>
</dbReference>
<feature type="chain" id="PRO_5013440303" evidence="1">
    <location>
        <begin position="31"/>
        <end position="795"/>
    </location>
</feature>
<keyword evidence="1" id="KW-0732">Signal</keyword>
<dbReference type="GO" id="GO:0004197">
    <property type="term" value="F:cysteine-type endopeptidase activity"/>
    <property type="evidence" value="ECO:0007669"/>
    <property type="project" value="UniProtKB-EC"/>
</dbReference>
<dbReference type="PANTHER" id="PTHR30032:SF8">
    <property type="entry name" value="GERMINATION-SPECIFIC N-ACETYLMURAMOYL-L-ALANINE AMIDASE"/>
    <property type="match status" value="1"/>
</dbReference>
<dbReference type="InterPro" id="IPR000668">
    <property type="entry name" value="Peptidase_C1A_C"/>
</dbReference>
<dbReference type="InterPro" id="IPR038765">
    <property type="entry name" value="Papain-like_cys_pep_sf"/>
</dbReference>
<evidence type="ECO:0000313" key="4">
    <source>
        <dbReference type="EMBL" id="CDS87548.1"/>
    </source>
</evidence>
<dbReference type="RefSeq" id="WP_021390177.1">
    <property type="nucleotide sequence ID" value="NZ_BBYB01000071.1"/>
</dbReference>
<dbReference type="Gene3D" id="3.40.50.12090">
    <property type="match status" value="2"/>
</dbReference>
<evidence type="ECO:0000259" key="2">
    <source>
        <dbReference type="SMART" id="SM00645"/>
    </source>
</evidence>
<dbReference type="EC" id="3.4.22.27" evidence="4"/>
<dbReference type="Pfam" id="PF04122">
    <property type="entry name" value="CW_binding_2"/>
    <property type="match status" value="3"/>
</dbReference>
<accession>A0A069AA74</accession>
<protein>
    <submittedName>
        <fullName evidence="4">Cell surface protein</fullName>
        <ecNumber evidence="4">3.4.22.27</ecNumber>
    </submittedName>
    <submittedName>
        <fullName evidence="3">Putative cell wall binding protein</fullName>
    </submittedName>
</protein>
<dbReference type="Pfam" id="PF00112">
    <property type="entry name" value="Peptidase_C1"/>
    <property type="match status" value="1"/>
</dbReference>
<dbReference type="Pfam" id="PF18560">
    <property type="entry name" value="Lectin_like"/>
    <property type="match status" value="1"/>
</dbReference>
<organism evidence="4">
    <name type="scientific">Clostridioides difficile</name>
    <name type="common">Peptoclostridium difficile</name>
    <dbReference type="NCBI Taxonomy" id="1496"/>
    <lineage>
        <taxon>Bacteria</taxon>
        <taxon>Bacillati</taxon>
        <taxon>Bacillota</taxon>
        <taxon>Clostridia</taxon>
        <taxon>Peptostreptococcales</taxon>
        <taxon>Peptostreptococcaceae</taxon>
        <taxon>Clostridioides</taxon>
    </lineage>
</organism>
<keyword evidence="4" id="KW-0378">Hydrolase</keyword>
<evidence type="ECO:0000313" key="5">
    <source>
        <dbReference type="EMBL" id="CDT42104.1"/>
    </source>
</evidence>
<dbReference type="AlphaFoldDB" id="A0A069AA74"/>
<dbReference type="Gene3D" id="3.90.70.10">
    <property type="entry name" value="Cysteine proteinases"/>
    <property type="match status" value="1"/>
</dbReference>
<reference evidence="4" key="1">
    <citation type="submission" date="2014-07" db="EMBL/GenBank/DDBJ databases">
        <authorList>
            <person name="Monot Marc"/>
        </authorList>
    </citation>
    <scope>NUCLEOTIDE SEQUENCE</scope>
    <source>
        <strain evidence="5">7032989</strain>
        <strain evidence="3">7032994</strain>
    </source>
</reference>
<feature type="domain" description="Peptidase C1A papain C-terminal" evidence="2">
    <location>
        <begin position="85"/>
        <end position="319"/>
    </location>
</feature>
<dbReference type="EMBL" id="LK932360">
    <property type="protein sequence ID" value="CDS84190.1"/>
    <property type="molecule type" value="Genomic_DNA"/>
</dbReference>
<proteinExistence type="predicted"/>
<dbReference type="EMBL" id="LK933149">
    <property type="protein sequence ID" value="CDT42104.1"/>
    <property type="molecule type" value="Genomic_DNA"/>
</dbReference>
<dbReference type="GO" id="GO:0006508">
    <property type="term" value="P:proteolysis"/>
    <property type="evidence" value="ECO:0007669"/>
    <property type="project" value="InterPro"/>
</dbReference>
<dbReference type="CDD" id="cd02619">
    <property type="entry name" value="Peptidase_C1"/>
    <property type="match status" value="1"/>
</dbReference>
<dbReference type="InterPro" id="IPR040528">
    <property type="entry name" value="Lectin-like"/>
</dbReference>
<dbReference type="PANTHER" id="PTHR30032">
    <property type="entry name" value="N-ACETYLMURAMOYL-L-ALANINE AMIDASE-RELATED"/>
    <property type="match status" value="1"/>
</dbReference>
<dbReference type="SMART" id="SM00645">
    <property type="entry name" value="Pept_C1"/>
    <property type="match status" value="1"/>
</dbReference>
<feature type="signal peptide" evidence="1">
    <location>
        <begin position="1"/>
        <end position="30"/>
    </location>
</feature>